<keyword evidence="1" id="KW-0812">Transmembrane</keyword>
<reference evidence="2 3" key="1">
    <citation type="submission" date="2023-04" db="EMBL/GenBank/DDBJ databases">
        <title>Genome sequence of Halobacillus naozhouensis KACC 21980.</title>
        <authorList>
            <person name="Kim S."/>
            <person name="Heo J."/>
            <person name="Kwon S.-W."/>
        </authorList>
    </citation>
    <scope>NUCLEOTIDE SEQUENCE [LARGE SCALE GENOMIC DNA]</scope>
    <source>
        <strain evidence="2 3">KCTC 13234</strain>
    </source>
</reference>
<organism evidence="2 3">
    <name type="scientific">Halobacillus naozhouensis</name>
    <dbReference type="NCBI Taxonomy" id="554880"/>
    <lineage>
        <taxon>Bacteria</taxon>
        <taxon>Bacillati</taxon>
        <taxon>Bacillota</taxon>
        <taxon>Bacilli</taxon>
        <taxon>Bacillales</taxon>
        <taxon>Bacillaceae</taxon>
        <taxon>Halobacillus</taxon>
    </lineage>
</organism>
<dbReference type="Proteomes" id="UP001221597">
    <property type="component" value="Chromosome"/>
</dbReference>
<proteinExistence type="predicted"/>
<gene>
    <name evidence="2" type="ORF">P9989_12630</name>
</gene>
<feature type="transmembrane region" description="Helical" evidence="1">
    <location>
        <begin position="6"/>
        <end position="29"/>
    </location>
</feature>
<accession>A0ABY8ITB2</accession>
<dbReference type="RefSeq" id="WP_283075269.1">
    <property type="nucleotide sequence ID" value="NZ_CP121671.1"/>
</dbReference>
<keyword evidence="3" id="KW-1185">Reference proteome</keyword>
<protein>
    <submittedName>
        <fullName evidence="2">Type II secretion system protein</fullName>
    </submittedName>
</protein>
<keyword evidence="1" id="KW-0472">Membrane</keyword>
<evidence type="ECO:0000313" key="3">
    <source>
        <dbReference type="Proteomes" id="UP001221597"/>
    </source>
</evidence>
<dbReference type="EMBL" id="CP121671">
    <property type="protein sequence ID" value="WFT73248.1"/>
    <property type="molecule type" value="Genomic_DNA"/>
</dbReference>
<sequence length="106" mass="12331">MNNKGFTVVEVICAFGVLLIIATSILPLLGELRLSQKELAEERAIISKLQNELLKYKLHPREEYPFTKEYDLMTVTYKKQPSLLEACATWETRRDHKELCLYASRQ</sequence>
<keyword evidence="1" id="KW-1133">Transmembrane helix</keyword>
<name>A0ABY8ITB2_9BACI</name>
<evidence type="ECO:0000313" key="2">
    <source>
        <dbReference type="EMBL" id="WFT73248.1"/>
    </source>
</evidence>
<evidence type="ECO:0000256" key="1">
    <source>
        <dbReference type="SAM" id="Phobius"/>
    </source>
</evidence>